<evidence type="ECO:0000313" key="7">
    <source>
        <dbReference type="EMBL" id="OWU73339.1"/>
    </source>
</evidence>
<proteinExistence type="predicted"/>
<evidence type="ECO:0000256" key="1">
    <source>
        <dbReference type="ARBA" id="ARBA00004141"/>
    </source>
</evidence>
<keyword evidence="2 5" id="KW-0812">Transmembrane</keyword>
<comment type="subcellular location">
    <subcellularLocation>
        <location evidence="1">Membrane</location>
        <topology evidence="1">Multi-pass membrane protein</topology>
    </subcellularLocation>
</comment>
<dbReference type="GO" id="GO:0016020">
    <property type="term" value="C:membrane"/>
    <property type="evidence" value="ECO:0007669"/>
    <property type="project" value="UniProtKB-SubCell"/>
</dbReference>
<feature type="transmembrane region" description="Helical" evidence="5">
    <location>
        <begin position="59"/>
        <end position="83"/>
    </location>
</feature>
<name>A0A225NMC2_9RHOB</name>
<sequence>MGWVLLVLGVGLWWAAHLFKRVAPARRDAMGDKGKAVVALALLVSIVLMVFGYRDTGFVNIWFPPGFLVHVNNLLVLIAIFMMSPAPKKGRLLNGMRHPMLTGFAIWAIAHLLVNGDLASVLLFGGLLVWAVVEMGMINAAEPEWTPPATGTYGKDAMFFAASIVLLAIIGYIHGLVGPSPFGS</sequence>
<evidence type="ECO:0000256" key="5">
    <source>
        <dbReference type="SAM" id="Phobius"/>
    </source>
</evidence>
<protein>
    <submittedName>
        <fullName evidence="7">Membrane protein</fullName>
    </submittedName>
</protein>
<gene>
    <name evidence="7" type="ORF">ATO3_11620</name>
</gene>
<feature type="transmembrane region" description="Helical" evidence="5">
    <location>
        <begin position="35"/>
        <end position="53"/>
    </location>
</feature>
<keyword evidence="3 5" id="KW-1133">Transmembrane helix</keyword>
<keyword evidence="4 5" id="KW-0472">Membrane</keyword>
<feature type="transmembrane region" description="Helical" evidence="5">
    <location>
        <begin position="157"/>
        <end position="177"/>
    </location>
</feature>
<evidence type="ECO:0000259" key="6">
    <source>
        <dbReference type="Pfam" id="PF07298"/>
    </source>
</evidence>
<dbReference type="EMBL" id="AQQR01000004">
    <property type="protein sequence ID" value="OWU73339.1"/>
    <property type="molecule type" value="Genomic_DNA"/>
</dbReference>
<feature type="domain" description="NnrU" evidence="6">
    <location>
        <begin position="5"/>
        <end position="178"/>
    </location>
</feature>
<dbReference type="AlphaFoldDB" id="A0A225NMC2"/>
<dbReference type="OrthoDB" id="5293641at2"/>
<feature type="transmembrane region" description="Helical" evidence="5">
    <location>
        <begin position="6"/>
        <end position="23"/>
    </location>
</feature>
<reference evidence="7 8" key="1">
    <citation type="submission" date="2013-04" db="EMBL/GenBank/DDBJ databases">
        <title>Oceanicola sp. 22II1-22F33 Genome Sequencing.</title>
        <authorList>
            <person name="Lai Q."/>
            <person name="Li G."/>
            <person name="Shao Z."/>
        </authorList>
    </citation>
    <scope>NUCLEOTIDE SEQUENCE [LARGE SCALE GENOMIC DNA]</scope>
    <source>
        <strain evidence="7 8">22II1-22F33</strain>
    </source>
</reference>
<evidence type="ECO:0000313" key="8">
    <source>
        <dbReference type="Proteomes" id="UP000215377"/>
    </source>
</evidence>
<feature type="transmembrane region" description="Helical" evidence="5">
    <location>
        <begin position="104"/>
        <end position="133"/>
    </location>
</feature>
<keyword evidence="8" id="KW-1185">Reference proteome</keyword>
<evidence type="ECO:0000256" key="4">
    <source>
        <dbReference type="ARBA" id="ARBA00023136"/>
    </source>
</evidence>
<dbReference type="RefSeq" id="WP_088650041.1">
    <property type="nucleotide sequence ID" value="NZ_AQQR01000004.1"/>
</dbReference>
<accession>A0A225NMC2</accession>
<evidence type="ECO:0000256" key="3">
    <source>
        <dbReference type="ARBA" id="ARBA00022989"/>
    </source>
</evidence>
<organism evidence="7 8">
    <name type="scientific">Marinibacterium profundimaris</name>
    <dbReference type="NCBI Taxonomy" id="1679460"/>
    <lineage>
        <taxon>Bacteria</taxon>
        <taxon>Pseudomonadati</taxon>
        <taxon>Pseudomonadota</taxon>
        <taxon>Alphaproteobacteria</taxon>
        <taxon>Rhodobacterales</taxon>
        <taxon>Paracoccaceae</taxon>
        <taxon>Marinibacterium</taxon>
    </lineage>
</organism>
<evidence type="ECO:0000256" key="2">
    <source>
        <dbReference type="ARBA" id="ARBA00022692"/>
    </source>
</evidence>
<comment type="caution">
    <text evidence="7">The sequence shown here is derived from an EMBL/GenBank/DDBJ whole genome shotgun (WGS) entry which is preliminary data.</text>
</comment>
<dbReference type="Proteomes" id="UP000215377">
    <property type="component" value="Unassembled WGS sequence"/>
</dbReference>
<dbReference type="InterPro" id="IPR009915">
    <property type="entry name" value="NnrU_dom"/>
</dbReference>
<dbReference type="Pfam" id="PF07298">
    <property type="entry name" value="NnrU"/>
    <property type="match status" value="1"/>
</dbReference>